<evidence type="ECO:0000256" key="4">
    <source>
        <dbReference type="ARBA" id="ARBA00022989"/>
    </source>
</evidence>
<evidence type="ECO:0000256" key="6">
    <source>
        <dbReference type="ARBA" id="ARBA00023251"/>
    </source>
</evidence>
<keyword evidence="6" id="KW-0046">Antibiotic resistance</keyword>
<feature type="compositionally biased region" description="Low complexity" evidence="7">
    <location>
        <begin position="1"/>
        <end position="19"/>
    </location>
</feature>
<feature type="region of interest" description="Disordered" evidence="7">
    <location>
        <begin position="1"/>
        <end position="24"/>
    </location>
</feature>
<feature type="transmembrane region" description="Helical" evidence="8">
    <location>
        <begin position="260"/>
        <end position="276"/>
    </location>
</feature>
<feature type="transmembrane region" description="Helical" evidence="8">
    <location>
        <begin position="234"/>
        <end position="254"/>
    </location>
</feature>
<feature type="transmembrane region" description="Helical" evidence="8">
    <location>
        <begin position="102"/>
        <end position="121"/>
    </location>
</feature>
<dbReference type="PANTHER" id="PTHR42718:SF9">
    <property type="entry name" value="MAJOR FACILITATOR SUPERFAMILY MULTIDRUG TRANSPORTER MFSC"/>
    <property type="match status" value="1"/>
</dbReference>
<dbReference type="AlphaFoldDB" id="A0A1Z2KYB4"/>
<dbReference type="InterPro" id="IPR011701">
    <property type="entry name" value="MFS"/>
</dbReference>
<dbReference type="RefSeq" id="WP_418952414.1">
    <property type="nucleotide sequence ID" value="NZ_CP021744.1"/>
</dbReference>
<evidence type="ECO:0000256" key="7">
    <source>
        <dbReference type="SAM" id="MobiDB-lite"/>
    </source>
</evidence>
<dbReference type="SUPFAM" id="SSF103473">
    <property type="entry name" value="MFS general substrate transporter"/>
    <property type="match status" value="1"/>
</dbReference>
<evidence type="ECO:0000259" key="9">
    <source>
        <dbReference type="PROSITE" id="PS50850"/>
    </source>
</evidence>
<feature type="transmembrane region" description="Helical" evidence="8">
    <location>
        <begin position="127"/>
        <end position="148"/>
    </location>
</feature>
<dbReference type="PANTHER" id="PTHR42718">
    <property type="entry name" value="MAJOR FACILITATOR SUPERFAMILY MULTIDRUG TRANSPORTER MFSC"/>
    <property type="match status" value="1"/>
</dbReference>
<evidence type="ECO:0000256" key="5">
    <source>
        <dbReference type="ARBA" id="ARBA00023136"/>
    </source>
</evidence>
<comment type="subcellular location">
    <subcellularLocation>
        <location evidence="1">Cell membrane</location>
        <topology evidence="1">Multi-pass membrane protein</topology>
    </subcellularLocation>
</comment>
<feature type="domain" description="Major facilitator superfamily (MFS) profile" evidence="9">
    <location>
        <begin position="36"/>
        <end position="473"/>
    </location>
</feature>
<dbReference type="Pfam" id="PF07690">
    <property type="entry name" value="MFS_1"/>
    <property type="match status" value="1"/>
</dbReference>
<feature type="transmembrane region" description="Helical" evidence="8">
    <location>
        <begin position="53"/>
        <end position="81"/>
    </location>
</feature>
<name>A0A1Z2KYB4_9ACTN</name>
<dbReference type="GO" id="GO:0046677">
    <property type="term" value="P:response to antibiotic"/>
    <property type="evidence" value="ECO:0007669"/>
    <property type="project" value="UniProtKB-KW"/>
</dbReference>
<feature type="transmembrane region" description="Helical" evidence="8">
    <location>
        <begin position="427"/>
        <end position="444"/>
    </location>
</feature>
<keyword evidence="2" id="KW-0813">Transport</keyword>
<dbReference type="Gene3D" id="1.20.1720.10">
    <property type="entry name" value="Multidrug resistance protein D"/>
    <property type="match status" value="1"/>
</dbReference>
<feature type="transmembrane region" description="Helical" evidence="8">
    <location>
        <begin position="380"/>
        <end position="397"/>
    </location>
</feature>
<dbReference type="Proteomes" id="UP000195755">
    <property type="component" value="Chromosome"/>
</dbReference>
<dbReference type="GO" id="GO:0005886">
    <property type="term" value="C:plasma membrane"/>
    <property type="evidence" value="ECO:0007669"/>
    <property type="project" value="UniProtKB-SubCell"/>
</dbReference>
<reference evidence="10 11" key="1">
    <citation type="submission" date="2017-06" db="EMBL/GenBank/DDBJ databases">
        <title>Streptomyces albireticuli Genome sequencing and assembly.</title>
        <authorList>
            <person name="Wang Y."/>
            <person name="Du B."/>
            <person name="Ding Y."/>
            <person name="Liu H."/>
            <person name="Hou Q."/>
            <person name="Liu K."/>
            <person name="Yao L."/>
            <person name="Wang C."/>
        </authorList>
    </citation>
    <scope>NUCLEOTIDE SEQUENCE [LARGE SCALE GENOMIC DNA]</scope>
    <source>
        <strain evidence="10 11">MDJK11</strain>
    </source>
</reference>
<accession>A0A1Z2KYB4</accession>
<keyword evidence="3 8" id="KW-0812">Transmembrane</keyword>
<sequence length="484" mass="49145">MTDVTGATEPPTAAAPPLTRTGEGLGATGPGFGGRLMAPLLLGSALNPLNSTAIATGLVTIGHAFGTGAAGTAWLVSALYVASAVGQPAMGRLADTLGPRRVFLAGLALVCAAGLLGALAPAFGWLIAARALLGLGTSAAYPSAMAMLRAESARVGREAPRPVLGRLSLASLGSAAVGPALGGLLTATTGWRGIFAFNVPLALAGIVLALRWLPADPVRPAGAEGRRERFADPLGLALFAVALTATALFLTDLAHPRRPLLPVIAVVTAVLVRWEARHRRPFLDLRALRGNRALARTYLRHGLAYLTIYCVLYGFTQWLEDAHGYSVLQVGLIMLPMSAAAAAFALLGARTKGLRAPLVTAAALLTAGGAALLFTGRGTPLAVLLTVAVLFGVPQGLTSTGNQAAVYAQAPAGGVGAAAGLQRTSQYLGAMIAAGLIGLCYGPAATDRGLRELATAGVALGALLLVLTATDRALRARTRDPSRP</sequence>
<evidence type="ECO:0000313" key="10">
    <source>
        <dbReference type="EMBL" id="ARZ67029.1"/>
    </source>
</evidence>
<feature type="transmembrane region" description="Helical" evidence="8">
    <location>
        <begin position="297"/>
        <end position="315"/>
    </location>
</feature>
<dbReference type="PROSITE" id="PS50850">
    <property type="entry name" value="MFS"/>
    <property type="match status" value="1"/>
</dbReference>
<feature type="transmembrane region" description="Helical" evidence="8">
    <location>
        <begin position="327"/>
        <end position="349"/>
    </location>
</feature>
<feature type="transmembrane region" description="Helical" evidence="8">
    <location>
        <begin position="356"/>
        <end position="374"/>
    </location>
</feature>
<evidence type="ECO:0000256" key="8">
    <source>
        <dbReference type="SAM" id="Phobius"/>
    </source>
</evidence>
<organism evidence="10 11">
    <name type="scientific">Streptomyces albireticuli</name>
    <dbReference type="NCBI Taxonomy" id="1940"/>
    <lineage>
        <taxon>Bacteria</taxon>
        <taxon>Bacillati</taxon>
        <taxon>Actinomycetota</taxon>
        <taxon>Actinomycetes</taxon>
        <taxon>Kitasatosporales</taxon>
        <taxon>Streptomycetaceae</taxon>
        <taxon>Streptomyces</taxon>
    </lineage>
</organism>
<keyword evidence="5 8" id="KW-0472">Membrane</keyword>
<dbReference type="Gene3D" id="1.20.1250.20">
    <property type="entry name" value="MFS general substrate transporter like domains"/>
    <property type="match status" value="1"/>
</dbReference>
<dbReference type="InterPro" id="IPR036259">
    <property type="entry name" value="MFS_trans_sf"/>
</dbReference>
<dbReference type="InterPro" id="IPR020846">
    <property type="entry name" value="MFS_dom"/>
</dbReference>
<evidence type="ECO:0000256" key="2">
    <source>
        <dbReference type="ARBA" id="ARBA00022448"/>
    </source>
</evidence>
<gene>
    <name evidence="10" type="ORF">SMD11_1368</name>
</gene>
<dbReference type="KEGG" id="salj:SMD11_1368"/>
<feature type="transmembrane region" description="Helical" evidence="8">
    <location>
        <begin position="194"/>
        <end position="213"/>
    </location>
</feature>
<dbReference type="GO" id="GO:0022857">
    <property type="term" value="F:transmembrane transporter activity"/>
    <property type="evidence" value="ECO:0007669"/>
    <property type="project" value="InterPro"/>
</dbReference>
<dbReference type="EMBL" id="CP021744">
    <property type="protein sequence ID" value="ARZ67029.1"/>
    <property type="molecule type" value="Genomic_DNA"/>
</dbReference>
<proteinExistence type="predicted"/>
<evidence type="ECO:0000256" key="1">
    <source>
        <dbReference type="ARBA" id="ARBA00004651"/>
    </source>
</evidence>
<evidence type="ECO:0000256" key="3">
    <source>
        <dbReference type="ARBA" id="ARBA00022692"/>
    </source>
</evidence>
<feature type="transmembrane region" description="Helical" evidence="8">
    <location>
        <begin position="169"/>
        <end position="188"/>
    </location>
</feature>
<feature type="transmembrane region" description="Helical" evidence="8">
    <location>
        <begin position="456"/>
        <end position="474"/>
    </location>
</feature>
<protein>
    <submittedName>
        <fullName evidence="10">MFS transporter</fullName>
    </submittedName>
</protein>
<evidence type="ECO:0000313" key="11">
    <source>
        <dbReference type="Proteomes" id="UP000195755"/>
    </source>
</evidence>
<keyword evidence="4 8" id="KW-1133">Transmembrane helix</keyword>